<dbReference type="EMBL" id="DQTV01000011">
    <property type="protein sequence ID" value="HIP56540.1"/>
    <property type="molecule type" value="Genomic_DNA"/>
</dbReference>
<reference evidence="3" key="1">
    <citation type="journal article" date="2020" name="ISME J.">
        <title>Gammaproteobacteria mediating utilization of methyl-, sulfur- and petroleum organic compounds in deep ocean hydrothermal plumes.</title>
        <authorList>
            <person name="Zhou Z."/>
            <person name="Liu Y."/>
            <person name="Pan J."/>
            <person name="Cron B.R."/>
            <person name="Toner B.M."/>
            <person name="Anantharaman K."/>
            <person name="Breier J.A."/>
            <person name="Dick G.J."/>
            <person name="Li M."/>
        </authorList>
    </citation>
    <scope>NUCLEOTIDE SEQUENCE</scope>
    <source>
        <strain evidence="3">SZUA-1435</strain>
    </source>
</reference>
<keyword evidence="1" id="KW-0812">Transmembrane</keyword>
<accession>A0A833DT75</accession>
<evidence type="ECO:0000259" key="2">
    <source>
        <dbReference type="PROSITE" id="PS51918"/>
    </source>
</evidence>
<gene>
    <name evidence="3" type="ORF">EYH02_00490</name>
</gene>
<feature type="transmembrane region" description="Helical" evidence="1">
    <location>
        <begin position="25"/>
        <end position="46"/>
    </location>
</feature>
<dbReference type="PROSITE" id="PS51918">
    <property type="entry name" value="RADICAL_SAM"/>
    <property type="match status" value="1"/>
</dbReference>
<evidence type="ECO:0000256" key="1">
    <source>
        <dbReference type="SAM" id="Phobius"/>
    </source>
</evidence>
<feature type="domain" description="Radical SAM core" evidence="2">
    <location>
        <begin position="205"/>
        <end position="437"/>
    </location>
</feature>
<dbReference type="GO" id="GO:0051536">
    <property type="term" value="F:iron-sulfur cluster binding"/>
    <property type="evidence" value="ECO:0007669"/>
    <property type="project" value="InterPro"/>
</dbReference>
<dbReference type="Pfam" id="PF19864">
    <property type="entry name" value="Radical_SAM_N2"/>
    <property type="match status" value="1"/>
</dbReference>
<dbReference type="SFLD" id="SFLDS00029">
    <property type="entry name" value="Radical_SAM"/>
    <property type="match status" value="1"/>
</dbReference>
<dbReference type="InterPro" id="IPR007197">
    <property type="entry name" value="rSAM"/>
</dbReference>
<dbReference type="PANTHER" id="PTHR42731:SF1">
    <property type="entry name" value="RADICAL SAM DOMAIN PROTEIN"/>
    <property type="match status" value="1"/>
</dbReference>
<evidence type="ECO:0000313" key="4">
    <source>
        <dbReference type="Proteomes" id="UP000605805"/>
    </source>
</evidence>
<dbReference type="GO" id="GO:0003824">
    <property type="term" value="F:catalytic activity"/>
    <property type="evidence" value="ECO:0007669"/>
    <property type="project" value="InterPro"/>
</dbReference>
<protein>
    <submittedName>
        <fullName evidence="3">Radical SAM protein</fullName>
    </submittedName>
</protein>
<dbReference type="SMART" id="SM00729">
    <property type="entry name" value="Elp3"/>
    <property type="match status" value="1"/>
</dbReference>
<dbReference type="Pfam" id="PF04055">
    <property type="entry name" value="Radical_SAM"/>
    <property type="match status" value="1"/>
</dbReference>
<evidence type="ECO:0000313" key="3">
    <source>
        <dbReference type="EMBL" id="HIP56540.1"/>
    </source>
</evidence>
<dbReference type="CDD" id="cd01335">
    <property type="entry name" value="Radical_SAM"/>
    <property type="match status" value="1"/>
</dbReference>
<dbReference type="SUPFAM" id="SSF102114">
    <property type="entry name" value="Radical SAM enzymes"/>
    <property type="match status" value="1"/>
</dbReference>
<dbReference type="Gene3D" id="3.80.30.20">
    <property type="entry name" value="tm_1862 like domain"/>
    <property type="match status" value="1"/>
</dbReference>
<proteinExistence type="predicted"/>
<dbReference type="SFLD" id="SFLDG01082">
    <property type="entry name" value="B12-binding_domain_containing"/>
    <property type="match status" value="1"/>
</dbReference>
<name>A0A833DT75_9CREN</name>
<dbReference type="InterPro" id="IPR006638">
    <property type="entry name" value="Elp3/MiaA/NifB-like_rSAM"/>
</dbReference>
<sequence length="522" mass="59175">MRVVYRRRREQNPVHKRGKARDIRIGILIPIPYRAAISSLFLHYAYIALNSLEGVVAYRYVYDMASDTLESLDTSEPITKLDALLVSLPFELDYVSLARIELELGLAPRKGFSKPIVIAGGVAPSANPLPLTNLVDAVVIGDAEPVLESIAYAVADEPSHAMKELEDLNCIYIPQTGGKARRCVAEDLDRAPHPVQQIVPLDEEPVYGYGLRIEVSRGCRRFCAFCLEGHVSIPFRYRSLAVLKRIAEIGLEYQPRRRVVIYSLSLFDIPHATQFLEYLAENSIEASIPSLRPDYLDRDRIELIYRLGQRTLTVAPETMVRDLGCAIGKCVDRERVVELALDSFRIGFSHLKLYLVLGFPCEDTSRSIDEVKRFVEDLRRLGISRAKFIRFSINPLIPKPWTPLQNLAPSHVLKLGSVLERAREVLTTPISEVEVMDVEWGFAQAVIALGSSRTSELIMEWGLRGLGIRGFREAFERCREFLRYVDSGWDTPPWIDAVEAPLPLHYFENRFGFLSRSLCSRR</sequence>
<keyword evidence="1" id="KW-1133">Transmembrane helix</keyword>
<dbReference type="PANTHER" id="PTHR42731">
    <property type="entry name" value="SLL1084 PROTEIN"/>
    <property type="match status" value="1"/>
</dbReference>
<dbReference type="Proteomes" id="UP000605805">
    <property type="component" value="Unassembled WGS sequence"/>
</dbReference>
<keyword evidence="1" id="KW-0472">Membrane</keyword>
<organism evidence="3 4">
    <name type="scientific">Ignisphaera aggregans</name>
    <dbReference type="NCBI Taxonomy" id="334771"/>
    <lineage>
        <taxon>Archaea</taxon>
        <taxon>Thermoproteota</taxon>
        <taxon>Thermoprotei</taxon>
        <taxon>Desulfurococcales</taxon>
        <taxon>Desulfurococcaceae</taxon>
        <taxon>Ignisphaera</taxon>
    </lineage>
</organism>
<dbReference type="AlphaFoldDB" id="A0A833DT75"/>
<dbReference type="InterPro" id="IPR023404">
    <property type="entry name" value="rSAM_horseshoe"/>
</dbReference>
<dbReference type="InterPro" id="IPR045784">
    <property type="entry name" value="Radical_SAM_N2"/>
</dbReference>
<comment type="caution">
    <text evidence="3">The sequence shown here is derived from an EMBL/GenBank/DDBJ whole genome shotgun (WGS) entry which is preliminary data.</text>
</comment>
<dbReference type="InterPro" id="IPR058240">
    <property type="entry name" value="rSAM_sf"/>
</dbReference>